<keyword evidence="9" id="KW-1185">Reference proteome</keyword>
<sequence>MADATAAVMDAPWERVIPDAALVEGSRKCARLASGRGIMLLRVEGKVHCMDHACYHHGAPLLHADIEDLGDHKCIVCPWHNYKIDLATGEGVYVGLDSEALAAGRKEGSIKSKGIKQRVHPTQVSAASPDAAEGAPAPADPTPYIWVRESAPSEVRAIISEEACAAQASAHAGGPKVVPAPDGDKPAVEVRHRVKLGPSARGGRSEPRSGAALGGSGGAGGAGTGPRLHSSAPWANSGSGGGGAMPGAMSGAEAVAEKPAAVPLAPAPAAAAPAPVAPVAPAAATSASVAAALSTVHEPAGPERVKGTKKPRRKDPPAGWMASDDYAYLPF</sequence>
<evidence type="ECO:0000313" key="8">
    <source>
        <dbReference type="EMBL" id="KAA0147031.1"/>
    </source>
</evidence>
<feature type="region of interest" description="Disordered" evidence="6">
    <location>
        <begin position="194"/>
        <end position="250"/>
    </location>
</feature>
<dbReference type="Gene3D" id="2.102.10.10">
    <property type="entry name" value="Rieske [2Fe-2S] iron-sulphur domain"/>
    <property type="match status" value="1"/>
</dbReference>
<dbReference type="InterPro" id="IPR054716">
    <property type="entry name" value="Sol_Rieske_ferrdox_dom"/>
</dbReference>
<comment type="caution">
    <text evidence="8">The sequence shown here is derived from an EMBL/GenBank/DDBJ whole genome shotgun (WGS) entry which is preliminary data.</text>
</comment>
<protein>
    <recommendedName>
        <fullName evidence="7">Rieske domain-containing protein</fullName>
    </recommendedName>
</protein>
<evidence type="ECO:0000313" key="9">
    <source>
        <dbReference type="Proteomes" id="UP000323011"/>
    </source>
</evidence>
<organism evidence="8 9">
    <name type="scientific">Cafeteria roenbergensis</name>
    <name type="common">Marine flagellate</name>
    <dbReference type="NCBI Taxonomy" id="33653"/>
    <lineage>
        <taxon>Eukaryota</taxon>
        <taxon>Sar</taxon>
        <taxon>Stramenopiles</taxon>
        <taxon>Bigyra</taxon>
        <taxon>Opalozoa</taxon>
        <taxon>Bicosoecida</taxon>
        <taxon>Cafeteriaceae</taxon>
        <taxon>Cafeteria</taxon>
    </lineage>
</organism>
<dbReference type="CDD" id="cd03467">
    <property type="entry name" value="Rieske"/>
    <property type="match status" value="1"/>
</dbReference>
<keyword evidence="2" id="KW-0479">Metal-binding</keyword>
<dbReference type="EMBL" id="VLTN01000073">
    <property type="protein sequence ID" value="KAA0147031.1"/>
    <property type="molecule type" value="Genomic_DNA"/>
</dbReference>
<dbReference type="InterPro" id="IPR017941">
    <property type="entry name" value="Rieske_2Fe-2S"/>
</dbReference>
<keyword evidence="1" id="KW-0001">2Fe-2S</keyword>
<dbReference type="PANTHER" id="PTHR21496">
    <property type="entry name" value="FERREDOXIN-RELATED"/>
    <property type="match status" value="1"/>
</dbReference>
<dbReference type="AlphaFoldDB" id="A0A5A8C573"/>
<evidence type="ECO:0000256" key="2">
    <source>
        <dbReference type="ARBA" id="ARBA00022723"/>
    </source>
</evidence>
<dbReference type="Proteomes" id="UP000323011">
    <property type="component" value="Unassembled WGS sequence"/>
</dbReference>
<dbReference type="InterPro" id="IPR036922">
    <property type="entry name" value="Rieske_2Fe-2S_sf"/>
</dbReference>
<evidence type="ECO:0000256" key="6">
    <source>
        <dbReference type="SAM" id="MobiDB-lite"/>
    </source>
</evidence>
<reference evidence="8 9" key="1">
    <citation type="submission" date="2019-07" db="EMBL/GenBank/DDBJ databases">
        <title>Genomes of Cafeteria roenbergensis.</title>
        <authorList>
            <person name="Fischer M.G."/>
            <person name="Hackl T."/>
            <person name="Roman M."/>
        </authorList>
    </citation>
    <scope>NUCLEOTIDE SEQUENCE [LARGE SCALE GENOMIC DNA]</scope>
    <source>
        <strain evidence="8 9">BVI</strain>
    </source>
</reference>
<feature type="compositionally biased region" description="Low complexity" evidence="6">
    <location>
        <begin position="125"/>
        <end position="137"/>
    </location>
</feature>
<name>A0A5A8C573_CAFRO</name>
<gene>
    <name evidence="8" type="ORF">FNF29_07658</name>
</gene>
<dbReference type="PROSITE" id="PS51296">
    <property type="entry name" value="RIESKE"/>
    <property type="match status" value="1"/>
</dbReference>
<feature type="domain" description="Rieske" evidence="7">
    <location>
        <begin position="14"/>
        <end position="94"/>
    </location>
</feature>
<evidence type="ECO:0000259" key="7">
    <source>
        <dbReference type="PROSITE" id="PS51296"/>
    </source>
</evidence>
<accession>A0A5A8C573</accession>
<evidence type="ECO:0000256" key="4">
    <source>
        <dbReference type="ARBA" id="ARBA00023014"/>
    </source>
</evidence>
<evidence type="ECO:0000256" key="5">
    <source>
        <dbReference type="ARBA" id="ARBA00034078"/>
    </source>
</evidence>
<dbReference type="Pfam" id="PF22543">
    <property type="entry name" value="Rieske_4"/>
    <property type="match status" value="1"/>
</dbReference>
<evidence type="ECO:0000256" key="3">
    <source>
        <dbReference type="ARBA" id="ARBA00023004"/>
    </source>
</evidence>
<feature type="region of interest" description="Disordered" evidence="6">
    <location>
        <begin position="294"/>
        <end position="331"/>
    </location>
</feature>
<evidence type="ECO:0000256" key="1">
    <source>
        <dbReference type="ARBA" id="ARBA00022714"/>
    </source>
</evidence>
<feature type="compositionally biased region" description="Gly residues" evidence="6">
    <location>
        <begin position="212"/>
        <end position="224"/>
    </location>
</feature>
<keyword evidence="3" id="KW-0408">Iron</keyword>
<keyword evidence="4" id="KW-0411">Iron-sulfur</keyword>
<dbReference type="GO" id="GO:0051537">
    <property type="term" value="F:2 iron, 2 sulfur cluster binding"/>
    <property type="evidence" value="ECO:0007669"/>
    <property type="project" value="UniProtKB-KW"/>
</dbReference>
<feature type="region of interest" description="Disordered" evidence="6">
    <location>
        <begin position="107"/>
        <end position="143"/>
    </location>
</feature>
<proteinExistence type="predicted"/>
<comment type="cofactor">
    <cofactor evidence="5">
        <name>[2Fe-2S] cluster</name>
        <dbReference type="ChEBI" id="CHEBI:190135"/>
    </cofactor>
</comment>
<dbReference type="PANTHER" id="PTHR21496:SF0">
    <property type="entry name" value="RIESKE DOMAIN-CONTAINING PROTEIN"/>
    <property type="match status" value="1"/>
</dbReference>
<dbReference type="GO" id="GO:0046872">
    <property type="term" value="F:metal ion binding"/>
    <property type="evidence" value="ECO:0007669"/>
    <property type="project" value="UniProtKB-KW"/>
</dbReference>
<dbReference type="SUPFAM" id="SSF50022">
    <property type="entry name" value="ISP domain"/>
    <property type="match status" value="1"/>
</dbReference>